<dbReference type="OrthoDB" id="9789685at2"/>
<reference evidence="2 3" key="2">
    <citation type="journal article" date="2012" name="BMC Genomics">
        <title>The genome of Pelobacter carbinolicus reveals surprising metabolic capabilities and physiological features.</title>
        <authorList>
            <person name="Aklujkar M."/>
            <person name="Haveman S.A."/>
            <person name="Didonato R.Jr."/>
            <person name="Chertkov O."/>
            <person name="Han C.S."/>
            <person name="Land M.L."/>
            <person name="Brown P."/>
            <person name="Lovley D.R."/>
        </authorList>
    </citation>
    <scope>NUCLEOTIDE SEQUENCE [LARGE SCALE GENOMIC DNA]</scope>
    <source>
        <strain evidence="3">DSM 2380 / NBRC 103641 / GraBd1</strain>
    </source>
</reference>
<dbReference type="eggNOG" id="ENOG502Z7PK">
    <property type="taxonomic scope" value="Bacteria"/>
</dbReference>
<feature type="signal peptide" evidence="1">
    <location>
        <begin position="1"/>
        <end position="28"/>
    </location>
</feature>
<dbReference type="RefSeq" id="WP_011340282.1">
    <property type="nucleotide sequence ID" value="NC_007498.2"/>
</dbReference>
<evidence type="ECO:0000256" key="1">
    <source>
        <dbReference type="SAM" id="SignalP"/>
    </source>
</evidence>
<feature type="chain" id="PRO_5004223757" description="DUF4197 domain-containing protein" evidence="1">
    <location>
        <begin position="29"/>
        <end position="248"/>
    </location>
</feature>
<reference evidence="3" key="1">
    <citation type="submission" date="2005-10" db="EMBL/GenBank/DDBJ databases">
        <title>Complete sequence of Pelobacter carbinolicus DSM 2380.</title>
        <authorList>
            <person name="Copeland A."/>
            <person name="Lucas S."/>
            <person name="Lapidus A."/>
            <person name="Barry K."/>
            <person name="Detter J.C."/>
            <person name="Glavina T."/>
            <person name="Hammon N."/>
            <person name="Israni S."/>
            <person name="Pitluck S."/>
            <person name="Chertkov O."/>
            <person name="Schmutz J."/>
            <person name="Larimer F."/>
            <person name="Land M."/>
            <person name="Kyrpides N."/>
            <person name="Ivanova N."/>
            <person name="Richardson P."/>
        </authorList>
    </citation>
    <scope>NUCLEOTIDE SEQUENCE [LARGE SCALE GENOMIC DNA]</scope>
    <source>
        <strain evidence="3">DSM 2380 / NBRC 103641 / GraBd1</strain>
    </source>
</reference>
<evidence type="ECO:0000313" key="3">
    <source>
        <dbReference type="Proteomes" id="UP000002534"/>
    </source>
</evidence>
<proteinExistence type="predicted"/>
<keyword evidence="3" id="KW-1185">Reference proteome</keyword>
<dbReference type="KEGG" id="pca:Pcar_0582"/>
<name>Q3A710_SYNC1</name>
<gene>
    <name evidence="2" type="ordered locus">Pcar_0582</name>
</gene>
<organism evidence="2 3">
    <name type="scientific">Syntrophotalea carbinolica (strain DSM 2380 / NBRC 103641 / GraBd1)</name>
    <name type="common">Pelobacter carbinolicus</name>
    <dbReference type="NCBI Taxonomy" id="338963"/>
    <lineage>
        <taxon>Bacteria</taxon>
        <taxon>Pseudomonadati</taxon>
        <taxon>Thermodesulfobacteriota</taxon>
        <taxon>Desulfuromonadia</taxon>
        <taxon>Desulfuromonadales</taxon>
        <taxon>Syntrophotaleaceae</taxon>
        <taxon>Syntrophotalea</taxon>
    </lineage>
</organism>
<dbReference type="EMBL" id="CP000142">
    <property type="protein sequence ID" value="ABA87841.1"/>
    <property type="molecule type" value="Genomic_DNA"/>
</dbReference>
<protein>
    <recommendedName>
        <fullName evidence="4">DUF4197 domain-containing protein</fullName>
    </recommendedName>
</protein>
<dbReference type="AlphaFoldDB" id="Q3A710"/>
<dbReference type="Pfam" id="PF13852">
    <property type="entry name" value="DUF4197"/>
    <property type="match status" value="1"/>
</dbReference>
<evidence type="ECO:0000313" key="2">
    <source>
        <dbReference type="EMBL" id="ABA87841.1"/>
    </source>
</evidence>
<dbReference type="Proteomes" id="UP000002534">
    <property type="component" value="Chromosome"/>
</dbReference>
<sequence>MLRVKKMLAFGMCGMGMVAFMFLGVAQAGFEDFFKGVKDVFTQSGDLSDSDITAGLKEALSVGTGNAVAEVGRVGGYLDNLQIRIPLPGGVEKAEKLLRLAGYGSQVDAFSQSMNRAAEAAAPHAKELFWQAIREMSIDDARQILGGGETAATDYFKSKTSGKLQEIFTPIVHDSLAEVGATRYFQDLNGKLKTLPFGESMGFDLDSYVTDGALDGLFYVVGEEERKIRRNPAARTTDLLKKVFSSGK</sequence>
<evidence type="ECO:0008006" key="4">
    <source>
        <dbReference type="Google" id="ProtNLM"/>
    </source>
</evidence>
<dbReference type="InterPro" id="IPR025245">
    <property type="entry name" value="DUF4197"/>
</dbReference>
<accession>Q3A710</accession>
<dbReference type="STRING" id="338963.Pcar_0582"/>
<keyword evidence="1" id="KW-0732">Signal</keyword>
<dbReference type="HOGENOM" id="CLU_085032_0_0_7"/>